<dbReference type="InterPro" id="IPR018758">
    <property type="entry name" value="FtrD-like"/>
</dbReference>
<feature type="transmembrane region" description="Helical" evidence="1">
    <location>
        <begin position="164"/>
        <end position="184"/>
    </location>
</feature>
<feature type="domain" description="Membrane iron-sulfur containing protein FtrD-like" evidence="2">
    <location>
        <begin position="335"/>
        <end position="429"/>
    </location>
</feature>
<feature type="transmembrane region" description="Helical" evidence="1">
    <location>
        <begin position="233"/>
        <end position="255"/>
    </location>
</feature>
<evidence type="ECO:0000313" key="4">
    <source>
        <dbReference type="Proteomes" id="UP000683559"/>
    </source>
</evidence>
<keyword evidence="4" id="KW-1185">Reference proteome</keyword>
<sequence>MLTTLKVIPQLVCWALLVPVLSRSLSGTATAVAAAAGFVAGVAGENLLLAYAGGELPFRPLRGVCGVIFLLLWGASVWALYRGGSTRSEAEAEATASAPLAACAVAVCTGVLAGALTLCRLAPLDGGAVRLAPYLTLAVAGAVLAVGASFPARYLSRRVVPQGIPLAALVVSVLMFMACSVQRLDIFSPLSMEVMKFVHDFVHQFFESMLIPDHPFFRSDVWGYIGLLFSDKVGFWGGLVLWYLPVLLIALALRLRRLPSVAHIRQGAERRKLLAAFIRERRLRLAAPLLALVFLTAAAYQSRFPATEYWDPKPIEVTATPAGQIVIPKKGEVELEDGKLHKFSYRQGSREARFFVMLTPAGQLVTTLDACAICQPEGYGQAGNAVICYYCRTLIPLETIGKPGGCNPVPIPCSVKGDAVAIDAMTLLNTWESTVQVTSHGKGMGK</sequence>
<dbReference type="EMBL" id="CP077683">
    <property type="protein sequence ID" value="QXE90550.1"/>
    <property type="molecule type" value="Genomic_DNA"/>
</dbReference>
<keyword evidence="1" id="KW-0812">Transmembrane</keyword>
<feature type="transmembrane region" description="Helical" evidence="1">
    <location>
        <begin position="60"/>
        <end position="80"/>
    </location>
</feature>
<feature type="transmembrane region" description="Helical" evidence="1">
    <location>
        <begin position="100"/>
        <end position="119"/>
    </location>
</feature>
<reference evidence="3 4" key="1">
    <citation type="submission" date="2021-06" db="EMBL/GenBank/DDBJ databases">
        <title>Gemonas diversity in paddy soil.</title>
        <authorList>
            <person name="Liu G."/>
        </authorList>
    </citation>
    <scope>NUCLEOTIDE SEQUENCE [LARGE SCALE GENOMIC DNA]</scope>
    <source>
        <strain evidence="3 4">RG2</strain>
    </source>
</reference>
<evidence type="ECO:0000313" key="3">
    <source>
        <dbReference type="EMBL" id="QXE90550.1"/>
    </source>
</evidence>
<evidence type="ECO:0000259" key="2">
    <source>
        <dbReference type="Pfam" id="PF10080"/>
    </source>
</evidence>
<dbReference type="RefSeq" id="WP_217287178.1">
    <property type="nucleotide sequence ID" value="NZ_CP077683.1"/>
</dbReference>
<keyword evidence="1" id="KW-1133">Transmembrane helix</keyword>
<evidence type="ECO:0000256" key="1">
    <source>
        <dbReference type="SAM" id="Phobius"/>
    </source>
</evidence>
<dbReference type="Proteomes" id="UP000683559">
    <property type="component" value="Chromosome"/>
</dbReference>
<name>A0ABX8LIL8_9BACT</name>
<protein>
    <submittedName>
        <fullName evidence="3">DUF2318 domain-containing protein</fullName>
    </submittedName>
</protein>
<proteinExistence type="predicted"/>
<feature type="transmembrane region" description="Helical" evidence="1">
    <location>
        <begin position="131"/>
        <end position="152"/>
    </location>
</feature>
<dbReference type="Pfam" id="PF10080">
    <property type="entry name" value="FtrD-like"/>
    <property type="match status" value="1"/>
</dbReference>
<organism evidence="3 4">
    <name type="scientific">Geomonas subterranea</name>
    <dbReference type="NCBI Taxonomy" id="2847989"/>
    <lineage>
        <taxon>Bacteria</taxon>
        <taxon>Pseudomonadati</taxon>
        <taxon>Thermodesulfobacteriota</taxon>
        <taxon>Desulfuromonadia</taxon>
        <taxon>Geobacterales</taxon>
        <taxon>Geobacteraceae</taxon>
        <taxon>Geomonas</taxon>
    </lineage>
</organism>
<feature type="transmembrane region" description="Helical" evidence="1">
    <location>
        <begin position="283"/>
        <end position="300"/>
    </location>
</feature>
<gene>
    <name evidence="3" type="ORF">KP001_19455</name>
</gene>
<keyword evidence="1" id="KW-0472">Membrane</keyword>
<accession>A0ABX8LIL8</accession>